<keyword evidence="7" id="KW-1185">Reference proteome</keyword>
<protein>
    <recommendedName>
        <fullName evidence="5">Thioredoxin domain-containing protein</fullName>
    </recommendedName>
</protein>
<feature type="chain" id="PRO_5008138711" description="Thioredoxin domain-containing protein" evidence="4">
    <location>
        <begin position="27"/>
        <end position="424"/>
    </location>
</feature>
<dbReference type="EnsemblMetazoa" id="AMEM003122-RA">
    <property type="protein sequence ID" value="AMEM003122-PA"/>
    <property type="gene ID" value="AMEM003122"/>
</dbReference>
<reference evidence="6" key="1">
    <citation type="submission" date="2020-05" db="UniProtKB">
        <authorList>
            <consortium name="EnsemblMetazoa"/>
        </authorList>
    </citation>
    <scope>IDENTIFICATION</scope>
    <source>
        <strain evidence="6">MAF</strain>
    </source>
</reference>
<dbReference type="InterPro" id="IPR051063">
    <property type="entry name" value="PDI"/>
</dbReference>
<dbReference type="GO" id="GO:0006457">
    <property type="term" value="P:protein folding"/>
    <property type="evidence" value="ECO:0007669"/>
    <property type="project" value="TreeGrafter"/>
</dbReference>
<dbReference type="PRINTS" id="PR00421">
    <property type="entry name" value="THIOREDOXIN"/>
</dbReference>
<dbReference type="InterPro" id="IPR036249">
    <property type="entry name" value="Thioredoxin-like_sf"/>
</dbReference>
<dbReference type="InterPro" id="IPR017937">
    <property type="entry name" value="Thioredoxin_CS"/>
</dbReference>
<dbReference type="GeneID" id="121594541"/>
<dbReference type="Pfam" id="PF00085">
    <property type="entry name" value="Thioredoxin"/>
    <property type="match status" value="3"/>
</dbReference>
<evidence type="ECO:0000313" key="6">
    <source>
        <dbReference type="EnsemblMetazoa" id="AMEM003122-PA"/>
    </source>
</evidence>
<dbReference type="Proteomes" id="UP000075903">
    <property type="component" value="Unassembled WGS sequence"/>
</dbReference>
<dbReference type="GO" id="GO:0005783">
    <property type="term" value="C:endoplasmic reticulum"/>
    <property type="evidence" value="ECO:0007669"/>
    <property type="project" value="TreeGrafter"/>
</dbReference>
<dbReference type="InterPro" id="IPR013766">
    <property type="entry name" value="Thioredoxin_domain"/>
</dbReference>
<dbReference type="GO" id="GO:0003756">
    <property type="term" value="F:protein disulfide isomerase activity"/>
    <property type="evidence" value="ECO:0007669"/>
    <property type="project" value="TreeGrafter"/>
</dbReference>
<keyword evidence="2 4" id="KW-0732">Signal</keyword>
<dbReference type="AlphaFoldDB" id="A0A182UT11"/>
<dbReference type="STRING" id="30066.A0A182UT11"/>
<dbReference type="VEuPathDB" id="VectorBase:AMEM003122"/>
<feature type="domain" description="Thioredoxin" evidence="5">
    <location>
        <begin position="136"/>
        <end position="279"/>
    </location>
</feature>
<dbReference type="RefSeq" id="XP_041773854.1">
    <property type="nucleotide sequence ID" value="XM_041917920.1"/>
</dbReference>
<evidence type="ECO:0000256" key="4">
    <source>
        <dbReference type="SAM" id="SignalP"/>
    </source>
</evidence>
<feature type="region of interest" description="Disordered" evidence="3">
    <location>
        <begin position="284"/>
        <end position="303"/>
    </location>
</feature>
<feature type="signal peptide" evidence="4">
    <location>
        <begin position="1"/>
        <end position="26"/>
    </location>
</feature>
<proteinExistence type="inferred from homology"/>
<feature type="domain" description="Thioredoxin" evidence="5">
    <location>
        <begin position="282"/>
        <end position="416"/>
    </location>
</feature>
<sequence>MAGMQRTIVGLMVAGALLATLASGHADTASVLLTKDNFQSELEGSSYFVMFYAPWCDYCKKLAPTWATLAKARNGEPDGVVKIGRVDCTTDGDLCTQHDVTGYPMLKLFRKDGGADGATKYRGARDLAQFNAFLDEQLAPAAGDGPAKGADGDGEDGAQEDGGQADAPPAPVSPLAELTEDTFAKHVSSGKHFVKFYAPWCGHCTKLAPTWEELARSLEHERDIRVSKIDCTQYRPICTDFEVKGYPTLLWIEDGKKIEKYTGPRTHTDLKQYVARMAGGLKEDGAQGAEQKGEGTLEGGAERDDNRSVVVQLSEGDFAHAIAKGVTVVKFYAPWCGHCMRLAPTWEQLAEKLTARDGVTIAKVDCTVDANKELCGEQEVNGYPTVFLYRDGEKVTEYFGHRSLDDLHKFVMQHLQDNGPHDEL</sequence>
<dbReference type="VEuPathDB" id="VectorBase:AMEM21_013393"/>
<evidence type="ECO:0000313" key="7">
    <source>
        <dbReference type="Proteomes" id="UP000075903"/>
    </source>
</evidence>
<dbReference type="PROSITE" id="PS00194">
    <property type="entry name" value="THIOREDOXIN_1"/>
    <property type="match status" value="2"/>
</dbReference>
<dbReference type="PANTHER" id="PTHR45672:SF3">
    <property type="entry name" value="THIOREDOXIN DOMAIN-CONTAINING PROTEIN 5"/>
    <property type="match status" value="1"/>
</dbReference>
<organism evidence="6 7">
    <name type="scientific">Anopheles merus</name>
    <name type="common">Mosquito</name>
    <dbReference type="NCBI Taxonomy" id="30066"/>
    <lineage>
        <taxon>Eukaryota</taxon>
        <taxon>Metazoa</taxon>
        <taxon>Ecdysozoa</taxon>
        <taxon>Arthropoda</taxon>
        <taxon>Hexapoda</taxon>
        <taxon>Insecta</taxon>
        <taxon>Pterygota</taxon>
        <taxon>Neoptera</taxon>
        <taxon>Endopterygota</taxon>
        <taxon>Diptera</taxon>
        <taxon>Nematocera</taxon>
        <taxon>Culicoidea</taxon>
        <taxon>Culicidae</taxon>
        <taxon>Anophelinae</taxon>
        <taxon>Anopheles</taxon>
    </lineage>
</organism>
<name>A0A182UT11_ANOME</name>
<evidence type="ECO:0000259" key="5">
    <source>
        <dbReference type="PROSITE" id="PS51352"/>
    </source>
</evidence>
<dbReference type="PANTHER" id="PTHR45672">
    <property type="entry name" value="PROTEIN DISULFIDE-ISOMERASE C17H9.14C-RELATED"/>
    <property type="match status" value="1"/>
</dbReference>
<feature type="region of interest" description="Disordered" evidence="3">
    <location>
        <begin position="141"/>
        <end position="174"/>
    </location>
</feature>
<dbReference type="SUPFAM" id="SSF52833">
    <property type="entry name" value="Thioredoxin-like"/>
    <property type="match status" value="3"/>
</dbReference>
<dbReference type="FunFam" id="3.40.30.10:FF:000398">
    <property type="entry name" value="Thioredoxin domain-containing protein"/>
    <property type="match status" value="1"/>
</dbReference>
<dbReference type="FunFam" id="3.40.30.10:FF:000479">
    <property type="entry name" value="Thioredoxin domain containing 5"/>
    <property type="match status" value="1"/>
</dbReference>
<dbReference type="CTD" id="32124"/>
<dbReference type="KEGG" id="amer:121594541"/>
<evidence type="ECO:0000256" key="1">
    <source>
        <dbReference type="ARBA" id="ARBA00006347"/>
    </source>
</evidence>
<accession>A0A182UT11</accession>
<dbReference type="PROSITE" id="PS51352">
    <property type="entry name" value="THIOREDOXIN_2"/>
    <property type="match status" value="3"/>
</dbReference>
<dbReference type="Gene3D" id="3.40.30.10">
    <property type="entry name" value="Glutaredoxin"/>
    <property type="match status" value="3"/>
</dbReference>
<evidence type="ECO:0000256" key="2">
    <source>
        <dbReference type="ARBA" id="ARBA00022729"/>
    </source>
</evidence>
<evidence type="ECO:0000256" key="3">
    <source>
        <dbReference type="SAM" id="MobiDB-lite"/>
    </source>
</evidence>
<feature type="domain" description="Thioredoxin" evidence="5">
    <location>
        <begin position="7"/>
        <end position="135"/>
    </location>
</feature>
<comment type="similarity">
    <text evidence="1">Belongs to the protein disulfide isomerase family.</text>
</comment>